<feature type="compositionally biased region" description="Polar residues" evidence="1">
    <location>
        <begin position="10"/>
        <end position="20"/>
    </location>
</feature>
<feature type="region of interest" description="Disordered" evidence="1">
    <location>
        <begin position="1"/>
        <end position="20"/>
    </location>
</feature>
<protein>
    <submittedName>
        <fullName evidence="2">Uncharacterized protein</fullName>
    </submittedName>
</protein>
<sequence length="58" mass="6127">MLAQPPKPKPTTSTHATTNALMMNVPVQLPTNRGGGSTAFSRAVAERNVIMWASAGMM</sequence>
<dbReference type="AlphaFoldDB" id="A0A0A9ES87"/>
<organism evidence="2">
    <name type="scientific">Arundo donax</name>
    <name type="common">Giant reed</name>
    <name type="synonym">Donax arundinaceus</name>
    <dbReference type="NCBI Taxonomy" id="35708"/>
    <lineage>
        <taxon>Eukaryota</taxon>
        <taxon>Viridiplantae</taxon>
        <taxon>Streptophyta</taxon>
        <taxon>Embryophyta</taxon>
        <taxon>Tracheophyta</taxon>
        <taxon>Spermatophyta</taxon>
        <taxon>Magnoliopsida</taxon>
        <taxon>Liliopsida</taxon>
        <taxon>Poales</taxon>
        <taxon>Poaceae</taxon>
        <taxon>PACMAD clade</taxon>
        <taxon>Arundinoideae</taxon>
        <taxon>Arundineae</taxon>
        <taxon>Arundo</taxon>
    </lineage>
</organism>
<reference evidence="2" key="2">
    <citation type="journal article" date="2015" name="Data Brief">
        <title>Shoot transcriptome of the giant reed, Arundo donax.</title>
        <authorList>
            <person name="Barrero R.A."/>
            <person name="Guerrero F.D."/>
            <person name="Moolhuijzen P."/>
            <person name="Goolsby J.A."/>
            <person name="Tidwell J."/>
            <person name="Bellgard S.E."/>
            <person name="Bellgard M.I."/>
        </authorList>
    </citation>
    <scope>NUCLEOTIDE SEQUENCE</scope>
    <source>
        <tissue evidence="2">Shoot tissue taken approximately 20 cm above the soil surface</tissue>
    </source>
</reference>
<proteinExistence type="predicted"/>
<dbReference type="EMBL" id="GBRH01194321">
    <property type="protein sequence ID" value="JAE03575.1"/>
    <property type="molecule type" value="Transcribed_RNA"/>
</dbReference>
<name>A0A0A9ES87_ARUDO</name>
<accession>A0A0A9ES87</accession>
<evidence type="ECO:0000313" key="2">
    <source>
        <dbReference type="EMBL" id="JAE03575.1"/>
    </source>
</evidence>
<evidence type="ECO:0000256" key="1">
    <source>
        <dbReference type="SAM" id="MobiDB-lite"/>
    </source>
</evidence>
<reference evidence="2" key="1">
    <citation type="submission" date="2014-09" db="EMBL/GenBank/DDBJ databases">
        <authorList>
            <person name="Magalhaes I.L.F."/>
            <person name="Oliveira U."/>
            <person name="Santos F.R."/>
            <person name="Vidigal T.H.D.A."/>
            <person name="Brescovit A.D."/>
            <person name="Santos A.J."/>
        </authorList>
    </citation>
    <scope>NUCLEOTIDE SEQUENCE</scope>
    <source>
        <tissue evidence="2">Shoot tissue taken approximately 20 cm above the soil surface</tissue>
    </source>
</reference>